<dbReference type="Proteomes" id="UP000467236">
    <property type="component" value="Chromosome"/>
</dbReference>
<name>A0A7I7MP18_9MYCO</name>
<keyword evidence="4" id="KW-1185">Reference proteome</keyword>
<dbReference type="AlphaFoldDB" id="A0A7I7MP18"/>
<feature type="domain" description="DUF1023" evidence="2">
    <location>
        <begin position="268"/>
        <end position="448"/>
    </location>
</feature>
<evidence type="ECO:0000313" key="3">
    <source>
        <dbReference type="EMBL" id="BBX73978.1"/>
    </source>
</evidence>
<dbReference type="InterPro" id="IPR010427">
    <property type="entry name" value="DUF1023"/>
</dbReference>
<dbReference type="SUPFAM" id="SSF53474">
    <property type="entry name" value="alpha/beta-Hydrolases"/>
    <property type="match status" value="1"/>
</dbReference>
<accession>A0A7I7MP18</accession>
<gene>
    <name evidence="3" type="ORF">MSHI_18840</name>
</gene>
<dbReference type="InterPro" id="IPR029058">
    <property type="entry name" value="AB_hydrolase_fold"/>
</dbReference>
<evidence type="ECO:0000313" key="4">
    <source>
        <dbReference type="Proteomes" id="UP000467236"/>
    </source>
</evidence>
<organism evidence="3 4">
    <name type="scientific">Mycobacterium shinjukuense</name>
    <dbReference type="NCBI Taxonomy" id="398694"/>
    <lineage>
        <taxon>Bacteria</taxon>
        <taxon>Bacillati</taxon>
        <taxon>Actinomycetota</taxon>
        <taxon>Actinomycetes</taxon>
        <taxon>Mycobacteriales</taxon>
        <taxon>Mycobacteriaceae</taxon>
        <taxon>Mycobacterium</taxon>
    </lineage>
</organism>
<sequence>MAASGLPTLSAVESASFAHLSEAAAYWRRLATRWERAFTEVRDSMRRPGGTDWEGQAAARAHYRSAVDVVTVGRAVDRLHDAAAIAGRGQDQLEANRRAVLDAVSDARRDGFVVGEDYTVTDRSTGGSRQQRATRLAQAQGHADFIRHRVGALLATDRDIATQVSAATQGLDELAFEEVPGVDTPAEDGVQAVDFRQAPPPAAPGGMSSGDIDAIDAANRALLQDMLAEYSRLPDGQVKTDRLADIAGIQQALRVPDSHLIYLAKPDDPADMIPAVTAVGDPFTADHVSVTVPGVSGTTRQTIATMTQEAGDLRKEAQYVARKVGESTNVATIAWVGYQPPPVIASWDTVDDDLALAGAPKLSAFLRDLQAGSHNPGHTTALFGHSYGSLLSGIALKDGASSLVDNAVLYGSPGFEATSPAKLGMNDHNFFVMTTPDDPIRYPGRLAPLHGWGSDPNEIIAGSPDRYRFPHLQTDAGSTPLGDHKTAASGHSQYGQDPLQRMTGYNLATILLNRPDLAVRESPQQ</sequence>
<dbReference type="EMBL" id="AP022575">
    <property type="protein sequence ID" value="BBX73978.1"/>
    <property type="molecule type" value="Genomic_DNA"/>
</dbReference>
<protein>
    <recommendedName>
        <fullName evidence="2">DUF1023 domain-containing protein</fullName>
    </recommendedName>
</protein>
<proteinExistence type="predicted"/>
<dbReference type="Pfam" id="PF06259">
    <property type="entry name" value="Abhydrolase_8"/>
    <property type="match status" value="1"/>
</dbReference>
<reference evidence="3 4" key="1">
    <citation type="journal article" date="2019" name="Emerg. Microbes Infect.">
        <title>Comprehensive subspecies identification of 175 nontuberculous mycobacteria species based on 7547 genomic profiles.</title>
        <authorList>
            <person name="Matsumoto Y."/>
            <person name="Kinjo T."/>
            <person name="Motooka D."/>
            <person name="Nabeya D."/>
            <person name="Jung N."/>
            <person name="Uechi K."/>
            <person name="Horii T."/>
            <person name="Iida T."/>
            <person name="Fujita J."/>
            <person name="Nakamura S."/>
        </authorList>
    </citation>
    <scope>NUCLEOTIDE SEQUENCE [LARGE SCALE GENOMIC DNA]</scope>
    <source>
        <strain evidence="3 4">JCM 14233</strain>
    </source>
</reference>
<dbReference type="KEGG" id="mshj:MSHI_18840"/>
<evidence type="ECO:0000256" key="1">
    <source>
        <dbReference type="SAM" id="MobiDB-lite"/>
    </source>
</evidence>
<evidence type="ECO:0000259" key="2">
    <source>
        <dbReference type="Pfam" id="PF06259"/>
    </source>
</evidence>
<feature type="region of interest" description="Disordered" evidence="1">
    <location>
        <begin position="474"/>
        <end position="498"/>
    </location>
</feature>